<dbReference type="AlphaFoldDB" id="A0A4R4RGZ4"/>
<feature type="compositionally biased region" description="Gly residues" evidence="1">
    <location>
        <begin position="54"/>
        <end position="63"/>
    </location>
</feature>
<accession>A0A4R4RGZ4</accession>
<feature type="region of interest" description="Disordered" evidence="1">
    <location>
        <begin position="36"/>
        <end position="63"/>
    </location>
</feature>
<evidence type="ECO:0000313" key="4">
    <source>
        <dbReference type="Proteomes" id="UP000295621"/>
    </source>
</evidence>
<sequence>MTATQLAILLGLGAGAGLLVVLHELLTRATRRPHPAHTAARLTGRGGPVADVVDGGGVRGRVG</sequence>
<dbReference type="EMBL" id="SMKL01000062">
    <property type="protein sequence ID" value="TDC48109.1"/>
    <property type="molecule type" value="Genomic_DNA"/>
</dbReference>
<dbReference type="Proteomes" id="UP000295621">
    <property type="component" value="Unassembled WGS sequence"/>
</dbReference>
<dbReference type="RefSeq" id="WP_131986572.1">
    <property type="nucleotide sequence ID" value="NZ_SMKL01000062.1"/>
</dbReference>
<evidence type="ECO:0000256" key="1">
    <source>
        <dbReference type="SAM" id="MobiDB-lite"/>
    </source>
</evidence>
<reference evidence="3 4" key="1">
    <citation type="submission" date="2019-02" db="EMBL/GenBank/DDBJ databases">
        <title>Draft genome sequences of novel Actinobacteria.</title>
        <authorList>
            <person name="Sahin N."/>
            <person name="Ay H."/>
            <person name="Saygin H."/>
        </authorList>
    </citation>
    <scope>NUCLEOTIDE SEQUENCE [LARGE SCALE GENOMIC DNA]</scope>
    <source>
        <strain evidence="3 4">KC603</strain>
    </source>
</reference>
<evidence type="ECO:0000256" key="2">
    <source>
        <dbReference type="SAM" id="Phobius"/>
    </source>
</evidence>
<keyword evidence="2" id="KW-1133">Transmembrane helix</keyword>
<protein>
    <submittedName>
        <fullName evidence="3">Uncharacterized protein</fullName>
    </submittedName>
</protein>
<proteinExistence type="predicted"/>
<name>A0A4R4RGZ4_9ACTN</name>
<feature type="transmembrane region" description="Helical" evidence="2">
    <location>
        <begin position="6"/>
        <end position="26"/>
    </location>
</feature>
<organism evidence="3 4">
    <name type="scientific">Jiangella ureilytica</name>
    <dbReference type="NCBI Taxonomy" id="2530374"/>
    <lineage>
        <taxon>Bacteria</taxon>
        <taxon>Bacillati</taxon>
        <taxon>Actinomycetota</taxon>
        <taxon>Actinomycetes</taxon>
        <taxon>Jiangellales</taxon>
        <taxon>Jiangellaceae</taxon>
        <taxon>Jiangella</taxon>
    </lineage>
</organism>
<gene>
    <name evidence="3" type="ORF">E1212_22385</name>
</gene>
<feature type="non-terminal residue" evidence="3">
    <location>
        <position position="63"/>
    </location>
</feature>
<keyword evidence="2" id="KW-0812">Transmembrane</keyword>
<comment type="caution">
    <text evidence="3">The sequence shown here is derived from an EMBL/GenBank/DDBJ whole genome shotgun (WGS) entry which is preliminary data.</text>
</comment>
<evidence type="ECO:0000313" key="3">
    <source>
        <dbReference type="EMBL" id="TDC48109.1"/>
    </source>
</evidence>
<keyword evidence="2" id="KW-0472">Membrane</keyword>
<keyword evidence="4" id="KW-1185">Reference proteome</keyword>